<evidence type="ECO:0000313" key="2">
    <source>
        <dbReference type="Proteomes" id="UP000019402"/>
    </source>
</evidence>
<dbReference type="STRING" id="869213.GCA_000517085_00755"/>
<proteinExistence type="predicted"/>
<evidence type="ECO:0008006" key="3">
    <source>
        <dbReference type="Google" id="ProtNLM"/>
    </source>
</evidence>
<keyword evidence="2" id="KW-1185">Reference proteome</keyword>
<dbReference type="Proteomes" id="UP000019402">
    <property type="component" value="Unassembled WGS sequence"/>
</dbReference>
<organism evidence="1 2">
    <name type="scientific">Saccharicrinis fermentans DSM 9555 = JCM 21142</name>
    <dbReference type="NCBI Taxonomy" id="869213"/>
    <lineage>
        <taxon>Bacteria</taxon>
        <taxon>Pseudomonadati</taxon>
        <taxon>Bacteroidota</taxon>
        <taxon>Bacteroidia</taxon>
        <taxon>Marinilabiliales</taxon>
        <taxon>Marinilabiliaceae</taxon>
        <taxon>Saccharicrinis</taxon>
    </lineage>
</organism>
<dbReference type="AlphaFoldDB" id="W7Y531"/>
<comment type="caution">
    <text evidence="1">The sequence shown here is derived from an EMBL/GenBank/DDBJ whole genome shotgun (WGS) entry which is preliminary data.</text>
</comment>
<reference evidence="1 2" key="1">
    <citation type="journal article" date="2014" name="Genome Announc.">
        <title>Draft Genome Sequence of Cytophaga fermentans JCM 21142T, a Facultative Anaerobe Isolated from Marine Mud.</title>
        <authorList>
            <person name="Starns D."/>
            <person name="Oshima K."/>
            <person name="Suda W."/>
            <person name="Iino T."/>
            <person name="Yuki M."/>
            <person name="Inoue J."/>
            <person name="Kitamura K."/>
            <person name="Iida T."/>
            <person name="Darby A."/>
            <person name="Hattori M."/>
            <person name="Ohkuma M."/>
        </authorList>
    </citation>
    <scope>NUCLEOTIDE SEQUENCE [LARGE SCALE GENOMIC DNA]</scope>
    <source>
        <strain evidence="1 2">JCM 21142</strain>
    </source>
</reference>
<evidence type="ECO:0000313" key="1">
    <source>
        <dbReference type="EMBL" id="GAF06050.1"/>
    </source>
</evidence>
<name>W7Y531_9BACT</name>
<dbReference type="EMBL" id="BAMD01000281">
    <property type="protein sequence ID" value="GAF06050.1"/>
    <property type="molecule type" value="Genomic_DNA"/>
</dbReference>
<accession>W7Y531</accession>
<protein>
    <recommendedName>
        <fullName evidence="3">MORN repeat variant</fullName>
    </recommendedName>
</protein>
<sequence length="130" mass="15703">MKYQYTYKNGLLDGEQIDYYDGEKWQLTTRRNGLLWGDTWYYTNNRIDTTITAKIYTDKDKMDTYASSVFQLHHYKNIPLGLGLFNNECLLKAPVFEQNFYLQKDSTLVYKKTWIRSKDGHYYLEKEEEF</sequence>
<gene>
    <name evidence="1" type="ORF">JCM21142_134820</name>
</gene>